<dbReference type="Pfam" id="PF20473">
    <property type="entry name" value="MmeI_Mtase"/>
    <property type="match status" value="1"/>
</dbReference>
<protein>
    <recommendedName>
        <fullName evidence="1">site-specific DNA-methyltransferase (adenine-specific)</fullName>
        <ecNumber evidence="1">2.1.1.72</ecNumber>
    </recommendedName>
</protein>
<dbReference type="GO" id="GO:0008168">
    <property type="term" value="F:methyltransferase activity"/>
    <property type="evidence" value="ECO:0007669"/>
    <property type="project" value="UniProtKB-KW"/>
</dbReference>
<keyword evidence="2 10" id="KW-0489">Methyltransferase</keyword>
<evidence type="ECO:0000313" key="10">
    <source>
        <dbReference type="EMBL" id="MFD1720931.1"/>
    </source>
</evidence>
<dbReference type="GO" id="GO:0032259">
    <property type="term" value="P:methylation"/>
    <property type="evidence" value="ECO:0007669"/>
    <property type="project" value="UniProtKB-KW"/>
</dbReference>
<feature type="domain" description="MmeI-like target recognition" evidence="7">
    <location>
        <begin position="640"/>
        <end position="834"/>
    </location>
</feature>
<keyword evidence="3" id="KW-0808">Transferase</keyword>
<evidence type="ECO:0000256" key="2">
    <source>
        <dbReference type="ARBA" id="ARBA00022603"/>
    </source>
</evidence>
<dbReference type="InterPro" id="IPR046816">
    <property type="entry name" value="MmeI_Mtase"/>
</dbReference>
<dbReference type="PANTHER" id="PTHR33841">
    <property type="entry name" value="DNA METHYLTRANSFERASE YEEA-RELATED"/>
    <property type="match status" value="1"/>
</dbReference>
<dbReference type="Gene3D" id="3.40.50.150">
    <property type="entry name" value="Vaccinia Virus protein VP39"/>
    <property type="match status" value="1"/>
</dbReference>
<dbReference type="InterPro" id="IPR046820">
    <property type="entry name" value="MmeI_TRD"/>
</dbReference>
<gene>
    <name evidence="10" type="ORF">ACFSBI_05160</name>
</gene>
<keyword evidence="11" id="KW-1185">Reference proteome</keyword>
<dbReference type="Proteomes" id="UP001597347">
    <property type="component" value="Unassembled WGS sequence"/>
</dbReference>
<accession>A0ABW4LC71</accession>
<dbReference type="InterPro" id="IPR029063">
    <property type="entry name" value="SAM-dependent_MTases_sf"/>
</dbReference>
<evidence type="ECO:0000256" key="3">
    <source>
        <dbReference type="ARBA" id="ARBA00022679"/>
    </source>
</evidence>
<feature type="domain" description="MmeI-like C-terminal" evidence="8">
    <location>
        <begin position="839"/>
        <end position="914"/>
    </location>
</feature>
<evidence type="ECO:0000259" key="6">
    <source>
        <dbReference type="Pfam" id="PF20465"/>
    </source>
</evidence>
<dbReference type="EC" id="2.1.1.72" evidence="1"/>
<dbReference type="RefSeq" id="WP_377932703.1">
    <property type="nucleotide sequence ID" value="NZ_JBHUEA010000005.1"/>
</dbReference>
<sequence length="925" mass="103373">MVAPNLSMREIRNRAGAFAARWSGDHYERGESQSFWNEFLAIFGIDRKRVAYFEKRADRFSTGRGGFIDLFWPGMLLVEQKSLGKDLEVADAQAFDYLDRLSPRDFPIAVVVSDFARIRLTRFGENGPETTLFETRDLAKEIDRFTFLAGYVQRDFSAAHEEAVNARAVELLSVLYRAVVADHFTDHEASVFITRVLFLLFGDDTGLWARGLFHDLVDRTPEDGESLAGVLESLFRALDRPEDQRSSRLSASIAPFPYVNGGLFNEHIEVPPFDSAMREALLDCCRFDWGSISPDVFGSMFQAVKSKEDRRAHGEHYTTPENIAKTIDPLFMDGLRSQLSAAGASVTRLRALQKSLGLYRFLDPACGCGNFLVVAYREMRAFELEIMRRIRQLTNTEVLGGYHVADELQVRPDQFYGIEIEEWPAAIARTALFLVDHQANMELAQEFGEAPDRLPIRDAATIVIGNAIRLDWSSVVAPTDTTFVFGNPPFVGMAWMSESQQEDNRLAFAGLEEARGERTGRLDYVACWYAKALRYACGRRVRFAFVSTNSLSQGDQARALDPIFRRAGMTIDFGHRTFKWSSGATNAAAVYCVIIGFSRTGTTAIKRLFDYPDIAGQPLETKAVNINFYLVDSDLPGPAKRSKPLLAGLPDMSKGSQPTDGGHLIVAPNNYDEVAADSIATKYLRPFRQSKEMLYALDRWCLWLDDAAPSDLVASPVLRSRLNGVREARAASPTASVRSAASSPARFTQDRQPHTAYLALPEVSGESRDYIPMRYFEPDVIAGNKLILVPECPLWLFTYLQSAAFTAWVKAFAGRLKADPSISPDLTYCVFPFLEPGSKRARFEQAGKRILEARAEFPAENLATLYNPLAMPQTLRSAHLAADRLVDGMYGLTRPTESARVAALLKAHHWLIGTIEQPLELRPVP</sequence>
<dbReference type="Pfam" id="PF20466">
    <property type="entry name" value="MmeI_TRD"/>
    <property type="match status" value="1"/>
</dbReference>
<dbReference type="InterPro" id="IPR050953">
    <property type="entry name" value="N4_N6_ade-DNA_methylase"/>
</dbReference>
<feature type="domain" description="MmeI-like N-terminal" evidence="5">
    <location>
        <begin position="14"/>
        <end position="180"/>
    </location>
</feature>
<dbReference type="PRINTS" id="PR00507">
    <property type="entry name" value="N12N6MTFRASE"/>
</dbReference>
<evidence type="ECO:0000256" key="4">
    <source>
        <dbReference type="ARBA" id="ARBA00047942"/>
    </source>
</evidence>
<dbReference type="SUPFAM" id="SSF53335">
    <property type="entry name" value="S-adenosyl-L-methionine-dependent methyltransferases"/>
    <property type="match status" value="1"/>
</dbReference>
<dbReference type="PANTHER" id="PTHR33841:SF1">
    <property type="entry name" value="DNA METHYLTRANSFERASE A"/>
    <property type="match status" value="1"/>
</dbReference>
<dbReference type="InterPro" id="IPR046819">
    <property type="entry name" value="MmeI_hel"/>
</dbReference>
<comment type="catalytic activity">
    <reaction evidence="4">
        <text>a 2'-deoxyadenosine in DNA + S-adenosyl-L-methionine = an N(6)-methyl-2'-deoxyadenosine in DNA + S-adenosyl-L-homocysteine + H(+)</text>
        <dbReference type="Rhea" id="RHEA:15197"/>
        <dbReference type="Rhea" id="RHEA-COMP:12418"/>
        <dbReference type="Rhea" id="RHEA-COMP:12419"/>
        <dbReference type="ChEBI" id="CHEBI:15378"/>
        <dbReference type="ChEBI" id="CHEBI:57856"/>
        <dbReference type="ChEBI" id="CHEBI:59789"/>
        <dbReference type="ChEBI" id="CHEBI:90615"/>
        <dbReference type="ChEBI" id="CHEBI:90616"/>
        <dbReference type="EC" id="2.1.1.72"/>
    </reaction>
</comment>
<evidence type="ECO:0000259" key="8">
    <source>
        <dbReference type="Pfam" id="PF20467"/>
    </source>
</evidence>
<evidence type="ECO:0000313" key="11">
    <source>
        <dbReference type="Proteomes" id="UP001597347"/>
    </source>
</evidence>
<organism evidence="10 11">
    <name type="scientific">Amnibacterium endophyticum</name>
    <dbReference type="NCBI Taxonomy" id="2109337"/>
    <lineage>
        <taxon>Bacteria</taxon>
        <taxon>Bacillati</taxon>
        <taxon>Actinomycetota</taxon>
        <taxon>Actinomycetes</taxon>
        <taxon>Micrococcales</taxon>
        <taxon>Microbacteriaceae</taxon>
        <taxon>Amnibacterium</taxon>
    </lineage>
</organism>
<dbReference type="Pfam" id="PF20467">
    <property type="entry name" value="MmeI_C"/>
    <property type="match status" value="1"/>
</dbReference>
<proteinExistence type="predicted"/>
<reference evidence="11" key="1">
    <citation type="journal article" date="2019" name="Int. J. Syst. Evol. Microbiol.">
        <title>The Global Catalogue of Microorganisms (GCM) 10K type strain sequencing project: providing services to taxonomists for standard genome sequencing and annotation.</title>
        <authorList>
            <consortium name="The Broad Institute Genomics Platform"/>
            <consortium name="The Broad Institute Genome Sequencing Center for Infectious Disease"/>
            <person name="Wu L."/>
            <person name="Ma J."/>
        </authorList>
    </citation>
    <scope>NUCLEOTIDE SEQUENCE [LARGE SCALE GENOMIC DNA]</scope>
    <source>
        <strain evidence="11">CGMCC 1.12471</strain>
    </source>
</reference>
<dbReference type="InterPro" id="IPR046817">
    <property type="entry name" value="MmeI_N"/>
</dbReference>
<dbReference type="Pfam" id="PF20464">
    <property type="entry name" value="MmeI_N"/>
    <property type="match status" value="1"/>
</dbReference>
<evidence type="ECO:0000256" key="1">
    <source>
        <dbReference type="ARBA" id="ARBA00011900"/>
    </source>
</evidence>
<evidence type="ECO:0000259" key="9">
    <source>
        <dbReference type="Pfam" id="PF20473"/>
    </source>
</evidence>
<evidence type="ECO:0000259" key="5">
    <source>
        <dbReference type="Pfam" id="PF20464"/>
    </source>
</evidence>
<evidence type="ECO:0000259" key="7">
    <source>
        <dbReference type="Pfam" id="PF20466"/>
    </source>
</evidence>
<feature type="domain" description="MmeI-like helicase spacer" evidence="6">
    <location>
        <begin position="187"/>
        <end position="264"/>
    </location>
</feature>
<name>A0ABW4LC71_9MICO</name>
<dbReference type="InterPro" id="IPR046818">
    <property type="entry name" value="MmeI_C"/>
</dbReference>
<dbReference type="Pfam" id="PF20465">
    <property type="entry name" value="MmeI_hel"/>
    <property type="match status" value="1"/>
</dbReference>
<dbReference type="EMBL" id="JBHUEA010000005">
    <property type="protein sequence ID" value="MFD1720931.1"/>
    <property type="molecule type" value="Genomic_DNA"/>
</dbReference>
<feature type="domain" description="MmeI-like DNA-methyltransferase" evidence="9">
    <location>
        <begin position="341"/>
        <end position="609"/>
    </location>
</feature>
<comment type="caution">
    <text evidence="10">The sequence shown here is derived from an EMBL/GenBank/DDBJ whole genome shotgun (WGS) entry which is preliminary data.</text>
</comment>